<keyword evidence="1" id="KW-0449">Lipoprotein</keyword>
<gene>
    <name evidence="1" type="ORF">H9928_04575</name>
</gene>
<evidence type="ECO:0000313" key="1">
    <source>
        <dbReference type="EMBL" id="MBU3855822.1"/>
    </source>
</evidence>
<organism evidence="1 2">
    <name type="scientific">Candidatus Phocaeicola excrementipullorum</name>
    <dbReference type="NCBI Taxonomy" id="2838731"/>
    <lineage>
        <taxon>Bacteria</taxon>
        <taxon>Pseudomonadati</taxon>
        <taxon>Bacteroidota</taxon>
        <taxon>Bacteroidia</taxon>
        <taxon>Bacteroidales</taxon>
        <taxon>Bacteroidaceae</taxon>
        <taxon>Phocaeicola</taxon>
    </lineage>
</organism>
<dbReference type="Pfam" id="PF12771">
    <property type="entry name" value="SusD-like_2"/>
    <property type="match status" value="1"/>
</dbReference>
<dbReference type="InterPro" id="IPR041662">
    <property type="entry name" value="SusD-like_2"/>
</dbReference>
<proteinExistence type="predicted"/>
<reference evidence="1" key="2">
    <citation type="submission" date="2021-04" db="EMBL/GenBank/DDBJ databases">
        <authorList>
            <person name="Gilroy R."/>
        </authorList>
    </citation>
    <scope>NUCLEOTIDE SEQUENCE</scope>
    <source>
        <strain evidence="1">8470</strain>
    </source>
</reference>
<protein>
    <submittedName>
        <fullName evidence="1">SusD/RagB family nutrient-binding outer membrane lipoprotein</fullName>
    </submittedName>
</protein>
<dbReference type="Gene3D" id="1.25.40.390">
    <property type="match status" value="1"/>
</dbReference>
<dbReference type="AlphaFoldDB" id="A0A948X0X4"/>
<dbReference type="PROSITE" id="PS51257">
    <property type="entry name" value="PROKAR_LIPOPROTEIN"/>
    <property type="match status" value="1"/>
</dbReference>
<evidence type="ECO:0000313" key="2">
    <source>
        <dbReference type="Proteomes" id="UP000784286"/>
    </source>
</evidence>
<dbReference type="SUPFAM" id="SSF48452">
    <property type="entry name" value="TPR-like"/>
    <property type="match status" value="1"/>
</dbReference>
<name>A0A948X0X4_9BACT</name>
<sequence>MKIAYKNIRICLSAVLMGSMILSCSEDKMDRINQDIDNPHSMDAKFILTDAVTSTAFSNIGGDFNHYFASYIEQEVGVFNQLYNAEMRVAEVYSSSTFNNIWGNTYATLKNARIIIDKCSETGTQPENYTTKGMGEVLAAINSALITDAFGDAPYSQAALAQLDNGKPQYMTPEVDSQESIYTAINDYLDDAIEDLPKGDNHGSGPVGSQDILFNGDAQKWLKLAYGLKARYAMRLLNVTEDQTAALNNVLTYVDNSFQSADEQAEFTEYDGNVSINPLFDFFTSREYTAASTSMAKKLQERQDPRLHRVYVDAIGADATLPSPYYCKQLDGTEANFMSMMAPNGGETLQQSQEYYNTSIFLMAASAPTYLMSYHELLFLKAEALVRLNRISEAKTALKEAVVAGMLNTEENVQNALANTVVPVRPNSTSALTASDAENYFDTNVSPLFDADPLGETMIQKYIAMWGANGETTEAYNDVRRLKAEGRDVYSLENPGKFPLRAPYGSDEVSANPNVQEAYGNGQYVFTENVWWAKGSR</sequence>
<accession>A0A948X0X4</accession>
<dbReference type="Proteomes" id="UP000784286">
    <property type="component" value="Unassembled WGS sequence"/>
</dbReference>
<reference evidence="1" key="1">
    <citation type="journal article" date="2021" name="PeerJ">
        <title>Extensive microbial diversity within the chicken gut microbiome revealed by metagenomics and culture.</title>
        <authorList>
            <person name="Gilroy R."/>
            <person name="Ravi A."/>
            <person name="Getino M."/>
            <person name="Pursley I."/>
            <person name="Horton D.L."/>
            <person name="Alikhan N.F."/>
            <person name="Baker D."/>
            <person name="Gharbi K."/>
            <person name="Hall N."/>
            <person name="Watson M."/>
            <person name="Adriaenssens E.M."/>
            <person name="Foster-Nyarko E."/>
            <person name="Jarju S."/>
            <person name="Secka A."/>
            <person name="Antonio M."/>
            <person name="Oren A."/>
            <person name="Chaudhuri R.R."/>
            <person name="La Ragione R."/>
            <person name="Hildebrand F."/>
            <person name="Pallen M.J."/>
        </authorList>
    </citation>
    <scope>NUCLEOTIDE SEQUENCE</scope>
    <source>
        <strain evidence="1">8470</strain>
    </source>
</reference>
<comment type="caution">
    <text evidence="1">The sequence shown here is derived from an EMBL/GenBank/DDBJ whole genome shotgun (WGS) entry which is preliminary data.</text>
</comment>
<dbReference type="InterPro" id="IPR011990">
    <property type="entry name" value="TPR-like_helical_dom_sf"/>
</dbReference>
<dbReference type="EMBL" id="JAHLFJ010000044">
    <property type="protein sequence ID" value="MBU3855822.1"/>
    <property type="molecule type" value="Genomic_DNA"/>
</dbReference>